<accession>A0ABR1NN04</accession>
<reference evidence="2 3" key="1">
    <citation type="submission" date="2024-02" db="EMBL/GenBank/DDBJ databases">
        <title>De novo assembly and annotation of 12 fungi associated with fruit tree decline syndrome in Ontario, Canada.</title>
        <authorList>
            <person name="Sulman M."/>
            <person name="Ellouze W."/>
            <person name="Ilyukhin E."/>
        </authorList>
    </citation>
    <scope>NUCLEOTIDE SEQUENCE [LARGE SCALE GENOMIC DNA]</scope>
    <source>
        <strain evidence="2 3">M169</strain>
    </source>
</reference>
<keyword evidence="3" id="KW-1185">Reference proteome</keyword>
<organism evidence="2 3">
    <name type="scientific">Diaporthe eres</name>
    <name type="common">Phomopsis oblonga</name>
    <dbReference type="NCBI Taxonomy" id="83184"/>
    <lineage>
        <taxon>Eukaryota</taxon>
        <taxon>Fungi</taxon>
        <taxon>Dikarya</taxon>
        <taxon>Ascomycota</taxon>
        <taxon>Pezizomycotina</taxon>
        <taxon>Sordariomycetes</taxon>
        <taxon>Sordariomycetidae</taxon>
        <taxon>Diaporthales</taxon>
        <taxon>Diaporthaceae</taxon>
        <taxon>Diaporthe</taxon>
        <taxon>Diaporthe eres species complex</taxon>
    </lineage>
</organism>
<feature type="compositionally biased region" description="Basic and acidic residues" evidence="1">
    <location>
        <begin position="128"/>
        <end position="149"/>
    </location>
</feature>
<feature type="compositionally biased region" description="Basic and acidic residues" evidence="1">
    <location>
        <begin position="62"/>
        <end position="92"/>
    </location>
</feature>
<comment type="caution">
    <text evidence="2">The sequence shown here is derived from an EMBL/GenBank/DDBJ whole genome shotgun (WGS) entry which is preliminary data.</text>
</comment>
<feature type="region of interest" description="Disordered" evidence="1">
    <location>
        <begin position="48"/>
        <end position="149"/>
    </location>
</feature>
<evidence type="ECO:0000313" key="3">
    <source>
        <dbReference type="Proteomes" id="UP001430848"/>
    </source>
</evidence>
<gene>
    <name evidence="2" type="ORF">SLS63_013631</name>
</gene>
<sequence length="149" mass="15994">MKSQKHKFLSTISNAIIMSFRLSVARASQLSSVRSARLIATRKQVACARLASSASKPTVKIDQTKKSNNPDESPKPEHHEHGTAARTLEGEKGATQPHPAKQPSPERSTGIQPSGPESKAGEGRAGAVHREKLEGRSIGHSVDRPAPHE</sequence>
<evidence type="ECO:0000313" key="2">
    <source>
        <dbReference type="EMBL" id="KAK7707867.1"/>
    </source>
</evidence>
<name>A0ABR1NN04_DIAER</name>
<dbReference type="Proteomes" id="UP001430848">
    <property type="component" value="Unassembled WGS sequence"/>
</dbReference>
<evidence type="ECO:0000256" key="1">
    <source>
        <dbReference type="SAM" id="MobiDB-lite"/>
    </source>
</evidence>
<protein>
    <submittedName>
        <fullName evidence="2">Uncharacterized protein</fullName>
    </submittedName>
</protein>
<dbReference type="EMBL" id="JAKNSF020000193">
    <property type="protein sequence ID" value="KAK7707867.1"/>
    <property type="molecule type" value="Genomic_DNA"/>
</dbReference>
<proteinExistence type="predicted"/>